<keyword evidence="9" id="KW-0496">Mitochondrion</keyword>
<feature type="compositionally biased region" description="Basic and acidic residues" evidence="12">
    <location>
        <begin position="109"/>
        <end position="122"/>
    </location>
</feature>
<evidence type="ECO:0000256" key="12">
    <source>
        <dbReference type="SAM" id="MobiDB-lite"/>
    </source>
</evidence>
<keyword evidence="2" id="KW-0813">Transport</keyword>
<dbReference type="PANTHER" id="PTHR35268">
    <property type="entry name" value="PROTEIN CCSMST1"/>
    <property type="match status" value="1"/>
</dbReference>
<evidence type="ECO:0000256" key="2">
    <source>
        <dbReference type="ARBA" id="ARBA00022448"/>
    </source>
</evidence>
<evidence type="ECO:0000256" key="8">
    <source>
        <dbReference type="ARBA" id="ARBA00022989"/>
    </source>
</evidence>
<evidence type="ECO:0000256" key="7">
    <source>
        <dbReference type="ARBA" id="ARBA00022982"/>
    </source>
</evidence>
<dbReference type="AlphaFoldDB" id="A0A2K5CEP6"/>
<reference evidence="13" key="2">
    <citation type="submission" date="2025-09" db="UniProtKB">
        <authorList>
            <consortium name="Ensembl"/>
        </authorList>
    </citation>
    <scope>IDENTIFICATION</scope>
</reference>
<dbReference type="GeneTree" id="ENSGT00510000049652"/>
<dbReference type="KEGG" id="anan:105709701"/>
<dbReference type="Proteomes" id="UP000233020">
    <property type="component" value="Unplaced"/>
</dbReference>
<dbReference type="InterPro" id="IPR029160">
    <property type="entry name" value="UQCC4"/>
</dbReference>
<dbReference type="Ensembl" id="ENSANAT00000024862.1">
    <property type="protein sequence ID" value="ENSANAP00000007089.1"/>
    <property type="gene ID" value="ENSANAG00000021620.1"/>
</dbReference>
<dbReference type="OMA" id="GHQRPWW"/>
<dbReference type="OrthoDB" id="5783753at2759"/>
<dbReference type="GO" id="GO:0005743">
    <property type="term" value="C:mitochondrial inner membrane"/>
    <property type="evidence" value="ECO:0007669"/>
    <property type="project" value="UniProtKB-SubCell"/>
</dbReference>
<dbReference type="PRINTS" id="PR02042">
    <property type="entry name" value="CCSMST1"/>
</dbReference>
<gene>
    <name evidence="13" type="primary">UQCC4</name>
</gene>
<name>A0A2K5CEP6_AOTNA</name>
<evidence type="ECO:0000313" key="14">
    <source>
        <dbReference type="Proteomes" id="UP000233020"/>
    </source>
</evidence>
<protein>
    <submittedName>
        <fullName evidence="13">Ubiquinol-cytochrome c reductase complex assembly factor 4</fullName>
    </submittedName>
</protein>
<evidence type="ECO:0000256" key="10">
    <source>
        <dbReference type="ARBA" id="ARBA00023136"/>
    </source>
</evidence>
<keyword evidence="7" id="KW-0249">Electron transport</keyword>
<evidence type="ECO:0000256" key="4">
    <source>
        <dbReference type="ARBA" id="ARBA00022692"/>
    </source>
</evidence>
<evidence type="ECO:0000256" key="11">
    <source>
        <dbReference type="ARBA" id="ARBA00034713"/>
    </source>
</evidence>
<reference evidence="13" key="1">
    <citation type="submission" date="2025-08" db="UniProtKB">
        <authorList>
            <consortium name="Ensembl"/>
        </authorList>
    </citation>
    <scope>IDENTIFICATION</scope>
</reference>
<comment type="subcellular location">
    <subcellularLocation>
        <location evidence="1">Mitochondrion inner membrane</location>
        <topology evidence="1">Single-pass membrane protein</topology>
    </subcellularLocation>
</comment>
<keyword evidence="4" id="KW-0812">Transmembrane</keyword>
<evidence type="ECO:0000256" key="3">
    <source>
        <dbReference type="ARBA" id="ARBA00022660"/>
    </source>
</evidence>
<evidence type="ECO:0000313" key="13">
    <source>
        <dbReference type="Ensembl" id="ENSANAP00000007089.1"/>
    </source>
</evidence>
<feature type="region of interest" description="Disordered" evidence="12">
    <location>
        <begin position="29"/>
        <end position="56"/>
    </location>
</feature>
<evidence type="ECO:0000256" key="9">
    <source>
        <dbReference type="ARBA" id="ARBA00023128"/>
    </source>
</evidence>
<dbReference type="STRING" id="37293.ENSANAP00000007089"/>
<accession>A0A2K5CEP6</accession>
<dbReference type="PANTHER" id="PTHR35268:SF1">
    <property type="entry name" value="UBIQUINOL-CYTOCHROME-C REDUCTASE COMPLEX ASSEMBLY FACTOR 4"/>
    <property type="match status" value="1"/>
</dbReference>
<keyword evidence="6" id="KW-0999">Mitochondrion inner membrane</keyword>
<evidence type="ECO:0000256" key="1">
    <source>
        <dbReference type="ARBA" id="ARBA00004434"/>
    </source>
</evidence>
<comment type="similarity">
    <text evidence="11">Belongs to the UQCC4 family.</text>
</comment>
<keyword evidence="10" id="KW-0472">Membrane</keyword>
<evidence type="ECO:0000256" key="5">
    <source>
        <dbReference type="ARBA" id="ARBA00022729"/>
    </source>
</evidence>
<keyword evidence="8" id="KW-1133">Transmembrane helix</keyword>
<dbReference type="Pfam" id="PF15013">
    <property type="entry name" value="CCSMST1"/>
    <property type="match status" value="1"/>
</dbReference>
<sequence length="133" mass="14899">MSLVLCAPAAGAVRALRLMGWVSRSLHPLPGSRDQAQPAAEEEDDPDRPIKFSSSKANPRLWTVDHSMGKGYQRPWWQVLPISFSLMALVIWCYLREETETDQWLRRLLGEEVPEPSDRSEGPETPAASGART</sequence>
<keyword evidence="3" id="KW-0679">Respiratory chain</keyword>
<dbReference type="InterPro" id="IPR023248">
    <property type="entry name" value="UQCC4_vert"/>
</dbReference>
<feature type="region of interest" description="Disordered" evidence="12">
    <location>
        <begin position="109"/>
        <end position="133"/>
    </location>
</feature>
<evidence type="ECO:0000256" key="6">
    <source>
        <dbReference type="ARBA" id="ARBA00022792"/>
    </source>
</evidence>
<keyword evidence="14" id="KW-1185">Reference proteome</keyword>
<proteinExistence type="inferred from homology"/>
<dbReference type="GO" id="GO:0034551">
    <property type="term" value="P:mitochondrial respiratory chain complex III assembly"/>
    <property type="evidence" value="ECO:0007669"/>
    <property type="project" value="Ensembl"/>
</dbReference>
<keyword evidence="5" id="KW-0732">Signal</keyword>
<organism evidence="13 14">
    <name type="scientific">Aotus nancymaae</name>
    <name type="common">Ma's night monkey</name>
    <dbReference type="NCBI Taxonomy" id="37293"/>
    <lineage>
        <taxon>Eukaryota</taxon>
        <taxon>Metazoa</taxon>
        <taxon>Chordata</taxon>
        <taxon>Craniata</taxon>
        <taxon>Vertebrata</taxon>
        <taxon>Euteleostomi</taxon>
        <taxon>Mammalia</taxon>
        <taxon>Eutheria</taxon>
        <taxon>Euarchontoglires</taxon>
        <taxon>Primates</taxon>
        <taxon>Haplorrhini</taxon>
        <taxon>Platyrrhini</taxon>
        <taxon>Aotidae</taxon>
        <taxon>Aotus</taxon>
    </lineage>
</organism>